<reference evidence="1" key="1">
    <citation type="submission" date="2021-11" db="EMBL/GenBank/DDBJ databases">
        <authorList>
            <consortium name="Genoscope - CEA"/>
            <person name="William W."/>
        </authorList>
    </citation>
    <scope>NUCLEOTIDE SEQUENCE</scope>
</reference>
<dbReference type="Proteomes" id="UP000789595">
    <property type="component" value="Unassembled WGS sequence"/>
</dbReference>
<name>A0A8J2SVT8_9STRA</name>
<keyword evidence="2" id="KW-1185">Reference proteome</keyword>
<dbReference type="OrthoDB" id="424986at2759"/>
<comment type="caution">
    <text evidence="1">The sequence shown here is derived from an EMBL/GenBank/DDBJ whole genome shotgun (WGS) entry which is preliminary data.</text>
</comment>
<dbReference type="EMBL" id="CAKKNE010000004">
    <property type="protein sequence ID" value="CAH0374832.1"/>
    <property type="molecule type" value="Genomic_DNA"/>
</dbReference>
<protein>
    <submittedName>
        <fullName evidence="1">Uncharacterized protein</fullName>
    </submittedName>
</protein>
<proteinExistence type="predicted"/>
<evidence type="ECO:0000313" key="1">
    <source>
        <dbReference type="EMBL" id="CAH0374832.1"/>
    </source>
</evidence>
<accession>A0A8J2SVT8</accession>
<sequence length="152" mass="16370">MARRDNDISDAVISALNTAAHVADLVTLASNADEKAFEGFYTDPENHPGGSRKITVDDGTIGVFRQAWIDGGGGEGEPASYTLPALVKGDRIIARLPASKRLPPTWLTDADFSVPPKNAPARYAAFKGKRTEQGIEWEDGNVWPCGGHKHQD</sequence>
<organism evidence="1 2">
    <name type="scientific">Pelagomonas calceolata</name>
    <dbReference type="NCBI Taxonomy" id="35677"/>
    <lineage>
        <taxon>Eukaryota</taxon>
        <taxon>Sar</taxon>
        <taxon>Stramenopiles</taxon>
        <taxon>Ochrophyta</taxon>
        <taxon>Pelagophyceae</taxon>
        <taxon>Pelagomonadales</taxon>
        <taxon>Pelagomonadaceae</taxon>
        <taxon>Pelagomonas</taxon>
    </lineage>
</organism>
<gene>
    <name evidence="1" type="ORF">PECAL_4P21370</name>
</gene>
<evidence type="ECO:0000313" key="2">
    <source>
        <dbReference type="Proteomes" id="UP000789595"/>
    </source>
</evidence>
<dbReference type="AlphaFoldDB" id="A0A8J2SVT8"/>